<name>B5CUE8_PHOPM</name>
<evidence type="ECO:0000256" key="5">
    <source>
        <dbReference type="ARBA" id="ARBA00022692"/>
    </source>
</evidence>
<reference evidence="10 11" key="2">
    <citation type="submission" date="2008-08" db="EMBL/GenBank/DDBJ databases">
        <authorList>
            <person name="Fulton L."/>
            <person name="Clifton S."/>
            <person name="Fulton B."/>
            <person name="Xu J."/>
            <person name="Minx P."/>
            <person name="Pepin K.H."/>
            <person name="Johnson M."/>
            <person name="Thiruvilangam P."/>
            <person name="Bhonagiri V."/>
            <person name="Nash W.E."/>
            <person name="Mardis E.R."/>
            <person name="Wilson R.K."/>
        </authorList>
    </citation>
    <scope>NUCLEOTIDE SEQUENCE [LARGE SCALE GENOMIC DNA]</scope>
    <source>
        <strain evidence="11">DSM 17135 / JCM 12973 / M2</strain>
    </source>
</reference>
<feature type="domain" description="RCK C-terminal" evidence="9">
    <location>
        <begin position="204"/>
        <end position="289"/>
    </location>
</feature>
<proteinExistence type="inferred from homology"/>
<dbReference type="Proteomes" id="UP000003452">
    <property type="component" value="Unassembled WGS sequence"/>
</dbReference>
<dbReference type="GO" id="GO:0008324">
    <property type="term" value="F:monoatomic cation transmembrane transporter activity"/>
    <property type="evidence" value="ECO:0007669"/>
    <property type="project" value="InterPro"/>
</dbReference>
<dbReference type="eggNOG" id="COG0490">
    <property type="taxonomic scope" value="Bacteria"/>
</dbReference>
<feature type="transmembrane region" description="Helical" evidence="8">
    <location>
        <begin position="35"/>
        <end position="51"/>
    </location>
</feature>
<comment type="similarity">
    <text evidence="2">Belongs to the AAE transporter (TC 2.A.81) family.</text>
</comment>
<keyword evidence="5 8" id="KW-0812">Transmembrane</keyword>
<dbReference type="PROSITE" id="PS51202">
    <property type="entry name" value="RCK_C"/>
    <property type="match status" value="2"/>
</dbReference>
<evidence type="ECO:0000256" key="4">
    <source>
        <dbReference type="ARBA" id="ARBA00022475"/>
    </source>
</evidence>
<feature type="transmembrane region" description="Helical" evidence="8">
    <location>
        <begin position="475"/>
        <end position="499"/>
    </location>
</feature>
<dbReference type="InterPro" id="IPR006037">
    <property type="entry name" value="RCK_C"/>
</dbReference>
<keyword evidence="4" id="KW-1003">Cell membrane</keyword>
<dbReference type="HOGENOM" id="CLU_035023_3_0_10"/>
<evidence type="ECO:0000256" key="8">
    <source>
        <dbReference type="SAM" id="Phobius"/>
    </source>
</evidence>
<dbReference type="AlphaFoldDB" id="B5CUE8"/>
<dbReference type="InterPro" id="IPR006512">
    <property type="entry name" value="YidE_YbjL"/>
</dbReference>
<keyword evidence="3" id="KW-0813">Transport</keyword>
<feature type="transmembrane region" description="Helical" evidence="8">
    <location>
        <begin position="171"/>
        <end position="191"/>
    </location>
</feature>
<dbReference type="PANTHER" id="PTHR30445:SF3">
    <property type="entry name" value="TRANSPORT PROTEIN YIDE-RELATED"/>
    <property type="match status" value="1"/>
</dbReference>
<dbReference type="Pfam" id="PF02080">
    <property type="entry name" value="TrkA_C"/>
    <property type="match status" value="2"/>
</dbReference>
<dbReference type="InterPro" id="IPR036721">
    <property type="entry name" value="RCK_C_sf"/>
</dbReference>
<comment type="caution">
    <text evidence="10">The sequence shown here is derived from an EMBL/GenBank/DDBJ whole genome shotgun (WGS) entry which is preliminary data.</text>
</comment>
<feature type="transmembrane region" description="Helical" evidence="8">
    <location>
        <begin position="116"/>
        <end position="136"/>
    </location>
</feature>
<feature type="transmembrane region" description="Helical" evidence="8">
    <location>
        <begin position="83"/>
        <end position="104"/>
    </location>
</feature>
<evidence type="ECO:0000256" key="3">
    <source>
        <dbReference type="ARBA" id="ARBA00022448"/>
    </source>
</evidence>
<dbReference type="PANTHER" id="PTHR30445">
    <property type="entry name" value="K(+)_H(+) ANTIPORTER SUBUNIT KHTT"/>
    <property type="match status" value="1"/>
</dbReference>
<evidence type="ECO:0000259" key="9">
    <source>
        <dbReference type="PROSITE" id="PS51202"/>
    </source>
</evidence>
<dbReference type="Gene3D" id="3.30.70.1450">
    <property type="entry name" value="Regulator of K+ conductance, C-terminal domain"/>
    <property type="match status" value="2"/>
</dbReference>
<keyword evidence="6 8" id="KW-1133">Transmembrane helix</keyword>
<gene>
    <name evidence="10" type="ORF">BACPLE_00319</name>
</gene>
<feature type="transmembrane region" description="Helical" evidence="8">
    <location>
        <begin position="535"/>
        <end position="558"/>
    </location>
</feature>
<dbReference type="GO" id="GO:0006813">
    <property type="term" value="P:potassium ion transport"/>
    <property type="evidence" value="ECO:0007669"/>
    <property type="project" value="InterPro"/>
</dbReference>
<evidence type="ECO:0000313" key="10">
    <source>
        <dbReference type="EMBL" id="EDY97123.1"/>
    </source>
</evidence>
<feature type="transmembrane region" description="Helical" evidence="8">
    <location>
        <begin position="9"/>
        <end position="29"/>
    </location>
</feature>
<evidence type="ECO:0000256" key="2">
    <source>
        <dbReference type="ARBA" id="ARBA00009854"/>
    </source>
</evidence>
<dbReference type="eggNOG" id="COG2985">
    <property type="taxonomic scope" value="Bacteria"/>
</dbReference>
<dbReference type="GO" id="GO:0005886">
    <property type="term" value="C:plasma membrane"/>
    <property type="evidence" value="ECO:0007669"/>
    <property type="project" value="UniProtKB-SubCell"/>
</dbReference>
<organism evidence="10 11">
    <name type="scientific">Phocaeicola plebeius (strain DSM 17135 / JCM 12973 / CCUG 54634 / M2)</name>
    <name type="common">Bacteroides plebeius</name>
    <dbReference type="NCBI Taxonomy" id="484018"/>
    <lineage>
        <taxon>Bacteria</taxon>
        <taxon>Pseudomonadati</taxon>
        <taxon>Bacteroidota</taxon>
        <taxon>Bacteroidia</taxon>
        <taxon>Bacteroidales</taxon>
        <taxon>Bacteroidaceae</taxon>
        <taxon>Phocaeicola</taxon>
    </lineage>
</organism>
<evidence type="ECO:0000256" key="1">
    <source>
        <dbReference type="ARBA" id="ARBA00004651"/>
    </source>
</evidence>
<dbReference type="SUPFAM" id="SSF116726">
    <property type="entry name" value="TrkA C-terminal domain-like"/>
    <property type="match status" value="2"/>
</dbReference>
<feature type="transmembrane region" description="Helical" evidence="8">
    <location>
        <begin position="409"/>
        <end position="427"/>
    </location>
</feature>
<feature type="domain" description="RCK C-terminal" evidence="9">
    <location>
        <begin position="290"/>
        <end position="373"/>
    </location>
</feature>
<dbReference type="InterPro" id="IPR050144">
    <property type="entry name" value="AAE_transporter"/>
</dbReference>
<feature type="transmembrane region" description="Helical" evidence="8">
    <location>
        <begin position="448"/>
        <end position="469"/>
    </location>
</feature>
<dbReference type="EMBL" id="ABQC02000003">
    <property type="protein sequence ID" value="EDY97123.1"/>
    <property type="molecule type" value="Genomic_DNA"/>
</dbReference>
<comment type="subcellular location">
    <subcellularLocation>
        <location evidence="1">Cell membrane</location>
        <topology evidence="1">Multi-pass membrane protein</topology>
    </subcellularLocation>
</comment>
<dbReference type="NCBIfam" id="TIGR01625">
    <property type="entry name" value="YidE_YbjL_dupl"/>
    <property type="match status" value="2"/>
</dbReference>
<accession>B5CUE8</accession>
<feature type="transmembrane region" description="Helical" evidence="8">
    <location>
        <begin position="383"/>
        <end position="403"/>
    </location>
</feature>
<sequence>MNSEAGIKIFIKFAYLYPSFIHLSLLTMLTDLLQTSYFAIFLIVALGFMLGRIKVMGLSLDVSAVIFIALAFGHWGVSIPKELGTFGLVLFIFTIGIQAGPGFFHSFRSKGKTLILITLLIVASACLTGVGMKYLFDIDTPSIVGLIAGALTSTPGLAVAIDSTQSPLASIAYGIAYPFGVIGVILFVKLLPKLMGVDLNEEARRLEKERRSQFPELSTCLFRVTNPAVFGRTLSQLNIRAMTGAVISRLKQGEEILIPKAHTVLQEGDCIQAVGSENSLNSLALMLGEREEGELPLSHTQTIESLLLTKKDMINKQLGELNLQKNFGCTVTRVRRSGIDLSPSPELALKFGDKLMVVGEKEGIQAVARLLGNDVKRLSDTDFFPIAMGIVLGVLFGKLHISFGGGMTFSPGLTGGVLMMALFLSAIGKTGPIMWSMSGPANQLLRQLGLLLFLAEVGTSAGKTLVATFQESGFLLFGVGALVTLVPMLLAAIVGRWVFKVSLLDLLGTITGGMTSTPGLAAADSMTDSNIPGVAYATVYPIAMVFLILFIQLIALVIV</sequence>
<reference evidence="10 11" key="1">
    <citation type="submission" date="2008-08" db="EMBL/GenBank/DDBJ databases">
        <title>Draft genome sequence of Bacteroides plebeius (DSM 17135).</title>
        <authorList>
            <person name="Sudarsanam P."/>
            <person name="Ley R."/>
            <person name="Guruge J."/>
            <person name="Turnbaugh P.J."/>
            <person name="Mahowald M."/>
            <person name="Liep D."/>
            <person name="Gordon J."/>
        </authorList>
    </citation>
    <scope>NUCLEOTIDE SEQUENCE [LARGE SCALE GENOMIC DNA]</scope>
    <source>
        <strain evidence="11">DSM 17135 / JCM 12973 / M2</strain>
    </source>
</reference>
<evidence type="ECO:0000256" key="6">
    <source>
        <dbReference type="ARBA" id="ARBA00022989"/>
    </source>
</evidence>
<dbReference type="Pfam" id="PF06826">
    <property type="entry name" value="Asp-Al_Ex"/>
    <property type="match status" value="2"/>
</dbReference>
<protein>
    <submittedName>
        <fullName evidence="10">TrkA C-terminal domain protein</fullName>
    </submittedName>
</protein>
<keyword evidence="7 8" id="KW-0472">Membrane</keyword>
<feature type="transmembrane region" description="Helical" evidence="8">
    <location>
        <begin position="58"/>
        <end position="77"/>
    </location>
</feature>
<evidence type="ECO:0000256" key="7">
    <source>
        <dbReference type="ARBA" id="ARBA00023136"/>
    </source>
</evidence>
<evidence type="ECO:0000313" key="11">
    <source>
        <dbReference type="Proteomes" id="UP000003452"/>
    </source>
</evidence>